<name>A0A0A8Z7G9_ARUDO</name>
<organism evidence="1">
    <name type="scientific">Arundo donax</name>
    <name type="common">Giant reed</name>
    <name type="synonym">Donax arundinaceus</name>
    <dbReference type="NCBI Taxonomy" id="35708"/>
    <lineage>
        <taxon>Eukaryota</taxon>
        <taxon>Viridiplantae</taxon>
        <taxon>Streptophyta</taxon>
        <taxon>Embryophyta</taxon>
        <taxon>Tracheophyta</taxon>
        <taxon>Spermatophyta</taxon>
        <taxon>Magnoliopsida</taxon>
        <taxon>Liliopsida</taxon>
        <taxon>Poales</taxon>
        <taxon>Poaceae</taxon>
        <taxon>PACMAD clade</taxon>
        <taxon>Arundinoideae</taxon>
        <taxon>Arundineae</taxon>
        <taxon>Arundo</taxon>
    </lineage>
</organism>
<dbReference type="AlphaFoldDB" id="A0A0A8Z7G9"/>
<accession>A0A0A8Z7G9</accession>
<reference evidence="1" key="1">
    <citation type="submission" date="2014-09" db="EMBL/GenBank/DDBJ databases">
        <authorList>
            <person name="Magalhaes I.L.F."/>
            <person name="Oliveira U."/>
            <person name="Santos F.R."/>
            <person name="Vidigal T.H.D.A."/>
            <person name="Brescovit A.D."/>
            <person name="Santos A.J."/>
        </authorList>
    </citation>
    <scope>NUCLEOTIDE SEQUENCE</scope>
    <source>
        <tissue evidence="1">Shoot tissue taken approximately 20 cm above the soil surface</tissue>
    </source>
</reference>
<protein>
    <submittedName>
        <fullName evidence="1">Uncharacterized protein</fullName>
    </submittedName>
</protein>
<evidence type="ECO:0000313" key="1">
    <source>
        <dbReference type="EMBL" id="JAD30817.1"/>
    </source>
</evidence>
<reference evidence="1" key="2">
    <citation type="journal article" date="2015" name="Data Brief">
        <title>Shoot transcriptome of the giant reed, Arundo donax.</title>
        <authorList>
            <person name="Barrero R.A."/>
            <person name="Guerrero F.D."/>
            <person name="Moolhuijzen P."/>
            <person name="Goolsby J.A."/>
            <person name="Tidwell J."/>
            <person name="Bellgard S.E."/>
            <person name="Bellgard M.I."/>
        </authorList>
    </citation>
    <scope>NUCLEOTIDE SEQUENCE</scope>
    <source>
        <tissue evidence="1">Shoot tissue taken approximately 20 cm above the soil surface</tissue>
    </source>
</reference>
<sequence length="26" mass="2981">MFIEVLLCKVFVAVSLCKTNPCYLVF</sequence>
<dbReference type="EMBL" id="GBRH01267078">
    <property type="protein sequence ID" value="JAD30817.1"/>
    <property type="molecule type" value="Transcribed_RNA"/>
</dbReference>
<proteinExistence type="predicted"/>